<feature type="region of interest" description="Disordered" evidence="3">
    <location>
        <begin position="59"/>
        <end position="96"/>
    </location>
</feature>
<dbReference type="InterPro" id="IPR001647">
    <property type="entry name" value="HTH_TetR"/>
</dbReference>
<dbReference type="AlphaFoldDB" id="A0A1Y5PP77"/>
<dbReference type="InterPro" id="IPR050624">
    <property type="entry name" value="HTH-type_Tx_Regulator"/>
</dbReference>
<proteinExistence type="predicted"/>
<feature type="compositionally biased region" description="Basic residues" evidence="3">
    <location>
        <begin position="85"/>
        <end position="96"/>
    </location>
</feature>
<evidence type="ECO:0000256" key="3">
    <source>
        <dbReference type="SAM" id="MobiDB-lite"/>
    </source>
</evidence>
<dbReference type="PRINTS" id="PR00455">
    <property type="entry name" value="HTHTETR"/>
</dbReference>
<evidence type="ECO:0000256" key="2">
    <source>
        <dbReference type="PROSITE-ProRule" id="PRU00335"/>
    </source>
</evidence>
<evidence type="ECO:0000259" key="4">
    <source>
        <dbReference type="PROSITE" id="PS50977"/>
    </source>
</evidence>
<dbReference type="Pfam" id="PF00440">
    <property type="entry name" value="TetR_N"/>
    <property type="match status" value="1"/>
</dbReference>
<dbReference type="SUPFAM" id="SSF46689">
    <property type="entry name" value="Homeodomain-like"/>
    <property type="match status" value="1"/>
</dbReference>
<sequence length="96" mass="10961">MIDALASLLAERRYEAIRIADIRERADIGKSTFYEHFWSKDELLLAAIEPCCSRWRPPPQAARRGLSRYATDGNGAQSEGPYSARPRHWRSAGSRR</sequence>
<protein>
    <recommendedName>
        <fullName evidence="4">HTH tetR-type domain-containing protein</fullName>
    </recommendedName>
</protein>
<name>A0A1Y5PP77_9SPHN</name>
<evidence type="ECO:0000313" key="5">
    <source>
        <dbReference type="EMBL" id="SBV31818.1"/>
    </source>
</evidence>
<dbReference type="PROSITE" id="PS50977">
    <property type="entry name" value="HTH_TETR_2"/>
    <property type="match status" value="1"/>
</dbReference>
<dbReference type="InterPro" id="IPR009057">
    <property type="entry name" value="Homeodomain-like_sf"/>
</dbReference>
<evidence type="ECO:0000256" key="1">
    <source>
        <dbReference type="ARBA" id="ARBA00023125"/>
    </source>
</evidence>
<dbReference type="PANTHER" id="PTHR43479">
    <property type="entry name" value="ACREF/ENVCD OPERON REPRESSOR-RELATED"/>
    <property type="match status" value="1"/>
</dbReference>
<gene>
    <name evidence="5" type="ORF">SPPYR_0698</name>
</gene>
<reference evidence="5" key="1">
    <citation type="submission" date="2016-03" db="EMBL/GenBank/DDBJ databases">
        <authorList>
            <person name="Ploux O."/>
        </authorList>
    </citation>
    <scope>NUCLEOTIDE SEQUENCE</scope>
    <source>
        <strain evidence="5">UC10</strain>
    </source>
</reference>
<dbReference type="GO" id="GO:0003677">
    <property type="term" value="F:DNA binding"/>
    <property type="evidence" value="ECO:0007669"/>
    <property type="project" value="UniProtKB-UniRule"/>
</dbReference>
<dbReference type="RefSeq" id="WP_295323735.1">
    <property type="nucleotide sequence ID" value="NZ_LT598653.1"/>
</dbReference>
<feature type="DNA-binding region" description="H-T-H motif" evidence="2">
    <location>
        <begin position="18"/>
        <end position="37"/>
    </location>
</feature>
<dbReference type="EMBL" id="LT598653">
    <property type="protein sequence ID" value="SBV31818.1"/>
    <property type="molecule type" value="Genomic_DNA"/>
</dbReference>
<keyword evidence="1 2" id="KW-0238">DNA-binding</keyword>
<organism evidence="5">
    <name type="scientific">uncultured Sphingopyxis sp</name>
    <dbReference type="NCBI Taxonomy" id="310581"/>
    <lineage>
        <taxon>Bacteria</taxon>
        <taxon>Pseudomonadati</taxon>
        <taxon>Pseudomonadota</taxon>
        <taxon>Alphaproteobacteria</taxon>
        <taxon>Sphingomonadales</taxon>
        <taxon>Sphingomonadaceae</taxon>
        <taxon>Sphingopyxis</taxon>
        <taxon>environmental samples</taxon>
    </lineage>
</organism>
<dbReference type="Gene3D" id="1.10.357.10">
    <property type="entry name" value="Tetracycline Repressor, domain 2"/>
    <property type="match status" value="1"/>
</dbReference>
<accession>A0A1Y5PP77</accession>
<feature type="domain" description="HTH tetR-type" evidence="4">
    <location>
        <begin position="1"/>
        <end position="55"/>
    </location>
</feature>
<dbReference type="PANTHER" id="PTHR43479:SF11">
    <property type="entry name" value="ACREF_ENVCD OPERON REPRESSOR-RELATED"/>
    <property type="match status" value="1"/>
</dbReference>
<dbReference type="KEGG" id="sphu:SPPYR_0698"/>